<feature type="region of interest" description="Disordered" evidence="1">
    <location>
        <begin position="125"/>
        <end position="147"/>
    </location>
</feature>
<keyword evidence="3" id="KW-1185">Reference proteome</keyword>
<sequence length="279" mass="30588">MGERGPWAEIVSCFPPVWLVPAGSSLLRRPAATARAAANPGWRPVRRRRPAGRNGPDLSTRCPPAVIVPAVDHRTVDSGARAPAHVDHRPRAAGLGPTTTDPRAARIRRGGFSMAVATHPIRATAPAGWSRHPRGPHSRCGTPKARPRLRLRPRPRLRLRLRRQGAYGGRPWGGGSPCCYGSSARAPALLAASTRVPRMRWARAWFGVRRLLLISKRSTLTPLTSATTRSRHEPSLPQIAGDHLGIRCRRRHSPPMAFEQKFDRDPTGSSSNFVNQQTL</sequence>
<feature type="region of interest" description="Disordered" evidence="1">
    <location>
        <begin position="80"/>
        <end position="104"/>
    </location>
</feature>
<accession>A0A0S4R044</accession>
<feature type="compositionally biased region" description="Low complexity" evidence="1">
    <location>
        <begin position="34"/>
        <end position="43"/>
    </location>
</feature>
<feature type="region of interest" description="Disordered" evidence="1">
    <location>
        <begin position="258"/>
        <end position="279"/>
    </location>
</feature>
<name>A0A0S4R044_9ACTN</name>
<gene>
    <name evidence="2" type="ORF">Ga0074812_1562</name>
</gene>
<dbReference type="Proteomes" id="UP000198802">
    <property type="component" value="Unassembled WGS sequence"/>
</dbReference>
<evidence type="ECO:0000313" key="3">
    <source>
        <dbReference type="Proteomes" id="UP000198802"/>
    </source>
</evidence>
<dbReference type="EMBL" id="FAOZ01000056">
    <property type="protein sequence ID" value="CUU61091.1"/>
    <property type="molecule type" value="Genomic_DNA"/>
</dbReference>
<feature type="compositionally biased region" description="Polar residues" evidence="1">
    <location>
        <begin position="267"/>
        <end position="279"/>
    </location>
</feature>
<proteinExistence type="predicted"/>
<feature type="region of interest" description="Disordered" evidence="1">
    <location>
        <begin position="34"/>
        <end position="63"/>
    </location>
</feature>
<evidence type="ECO:0000256" key="1">
    <source>
        <dbReference type="SAM" id="MobiDB-lite"/>
    </source>
</evidence>
<reference evidence="3" key="1">
    <citation type="submission" date="2015-11" db="EMBL/GenBank/DDBJ databases">
        <authorList>
            <person name="Varghese N."/>
        </authorList>
    </citation>
    <scope>NUCLEOTIDE SEQUENCE [LARGE SCALE GENOMIC DNA]</scope>
    <source>
        <strain evidence="3">DSM 45899</strain>
    </source>
</reference>
<protein>
    <submittedName>
        <fullName evidence="2">Uncharacterized protein</fullName>
    </submittedName>
</protein>
<dbReference type="AlphaFoldDB" id="A0A0S4R044"/>
<evidence type="ECO:0000313" key="2">
    <source>
        <dbReference type="EMBL" id="CUU61091.1"/>
    </source>
</evidence>
<organism evidence="2 3">
    <name type="scientific">Parafrankia irregularis</name>
    <dbReference type="NCBI Taxonomy" id="795642"/>
    <lineage>
        <taxon>Bacteria</taxon>
        <taxon>Bacillati</taxon>
        <taxon>Actinomycetota</taxon>
        <taxon>Actinomycetes</taxon>
        <taxon>Frankiales</taxon>
        <taxon>Frankiaceae</taxon>
        <taxon>Parafrankia</taxon>
    </lineage>
</organism>